<evidence type="ECO:0008006" key="3">
    <source>
        <dbReference type="Google" id="ProtNLM"/>
    </source>
</evidence>
<name>A0A423W7A4_9PEZI</name>
<dbReference type="GO" id="GO:0005811">
    <property type="term" value="C:lipid droplet"/>
    <property type="evidence" value="ECO:0007669"/>
    <property type="project" value="TreeGrafter"/>
</dbReference>
<sequence>MDQYRSRKGTILVTGTNGTVGSEIVSQFVSTPELAAYHGIYTVRNAENAPGLARALQSRESSQTHSHEVISLDLADLHSVRAIAKKVNQQVADGEIPPIRALILNPGYLEFTTHMDRDMGRIVVVGSESHDPYNPKSKATFNHEKWMNFMDDVQGSGPIAKGTWSTSKEDPTFHSGFRRYGASKFCQALMIPELQRRLDTDPGLRNLCVLGVDPGSMPGNLTRRGPWIIRVVLFKLVMPWLDPLMAWFQPNGSLRTIKLGAADIIAAALWRGESPKGRYHYGSQNSEMTPEARDEKKERLWVDAVSYTQLQADETTLAFWK</sequence>
<dbReference type="PANTHER" id="PTHR43647:SF2">
    <property type="entry name" value="DEHYDROGENASE"/>
    <property type="match status" value="1"/>
</dbReference>
<evidence type="ECO:0000313" key="2">
    <source>
        <dbReference type="Proteomes" id="UP000285146"/>
    </source>
</evidence>
<dbReference type="InParanoid" id="A0A423W7A4"/>
<reference evidence="1 2" key="1">
    <citation type="submission" date="2015-09" db="EMBL/GenBank/DDBJ databases">
        <title>Host preference determinants of Valsa canker pathogens revealed by comparative genomics.</title>
        <authorList>
            <person name="Yin Z."/>
            <person name="Huang L."/>
        </authorList>
    </citation>
    <scope>NUCLEOTIDE SEQUENCE [LARGE SCALE GENOMIC DNA]</scope>
    <source>
        <strain evidence="1 2">SXYLt</strain>
    </source>
</reference>
<protein>
    <recommendedName>
        <fullName evidence="3">Ketoreductase (KR) domain-containing protein</fullName>
    </recommendedName>
</protein>
<dbReference type="InterPro" id="IPR036291">
    <property type="entry name" value="NAD(P)-bd_dom_sf"/>
</dbReference>
<organism evidence="1 2">
    <name type="scientific">Cytospora leucostoma</name>
    <dbReference type="NCBI Taxonomy" id="1230097"/>
    <lineage>
        <taxon>Eukaryota</taxon>
        <taxon>Fungi</taxon>
        <taxon>Dikarya</taxon>
        <taxon>Ascomycota</taxon>
        <taxon>Pezizomycotina</taxon>
        <taxon>Sordariomycetes</taxon>
        <taxon>Sordariomycetidae</taxon>
        <taxon>Diaporthales</taxon>
        <taxon>Cytosporaceae</taxon>
        <taxon>Cytospora</taxon>
    </lineage>
</organism>
<evidence type="ECO:0000313" key="1">
    <source>
        <dbReference type="EMBL" id="ROV99225.1"/>
    </source>
</evidence>
<accession>A0A423W7A4</accession>
<dbReference type="OrthoDB" id="191139at2759"/>
<comment type="caution">
    <text evidence="1">The sequence shown here is derived from an EMBL/GenBank/DDBJ whole genome shotgun (WGS) entry which is preliminary data.</text>
</comment>
<gene>
    <name evidence="1" type="ORF">VPNG_08245</name>
</gene>
<dbReference type="SUPFAM" id="SSF51735">
    <property type="entry name" value="NAD(P)-binding Rossmann-fold domains"/>
    <property type="match status" value="1"/>
</dbReference>
<dbReference type="STRING" id="1230097.A0A423W7A4"/>
<dbReference type="InterPro" id="IPR051593">
    <property type="entry name" value="Ergosterol_Biosynth_ERG27"/>
</dbReference>
<dbReference type="GO" id="GO:0005741">
    <property type="term" value="C:mitochondrial outer membrane"/>
    <property type="evidence" value="ECO:0007669"/>
    <property type="project" value="TreeGrafter"/>
</dbReference>
<dbReference type="GO" id="GO:0005789">
    <property type="term" value="C:endoplasmic reticulum membrane"/>
    <property type="evidence" value="ECO:0007669"/>
    <property type="project" value="TreeGrafter"/>
</dbReference>
<dbReference type="EMBL" id="LKEB01000059">
    <property type="protein sequence ID" value="ROV99225.1"/>
    <property type="molecule type" value="Genomic_DNA"/>
</dbReference>
<keyword evidence="2" id="KW-1185">Reference proteome</keyword>
<dbReference type="Gene3D" id="3.40.50.720">
    <property type="entry name" value="NAD(P)-binding Rossmann-like Domain"/>
    <property type="match status" value="2"/>
</dbReference>
<proteinExistence type="predicted"/>
<dbReference type="GO" id="GO:0000253">
    <property type="term" value="F:3-beta-hydroxysteroid 3-dehydrogenase (NADP+) activity"/>
    <property type="evidence" value="ECO:0007669"/>
    <property type="project" value="TreeGrafter"/>
</dbReference>
<dbReference type="AlphaFoldDB" id="A0A423W7A4"/>
<dbReference type="Proteomes" id="UP000285146">
    <property type="component" value="Unassembled WGS sequence"/>
</dbReference>
<dbReference type="PANTHER" id="PTHR43647">
    <property type="entry name" value="DEHYDROGENASE"/>
    <property type="match status" value="1"/>
</dbReference>